<accession>A0A6J7HNG6</accession>
<keyword evidence="7 9" id="KW-1133">Transmembrane helix</keyword>
<dbReference type="PANTHER" id="PTHR10050">
    <property type="entry name" value="DOLICHYL-PHOSPHATE-MANNOSE--PROTEIN MANNOSYLTRANSFERASE"/>
    <property type="match status" value="1"/>
</dbReference>
<dbReference type="Pfam" id="PF16192">
    <property type="entry name" value="PMT_4TMC"/>
    <property type="match status" value="1"/>
</dbReference>
<evidence type="ECO:0000256" key="7">
    <source>
        <dbReference type="ARBA" id="ARBA00022989"/>
    </source>
</evidence>
<evidence type="ECO:0000256" key="3">
    <source>
        <dbReference type="ARBA" id="ARBA00007222"/>
    </source>
</evidence>
<gene>
    <name evidence="12" type="ORF">UFOPK2646_00214</name>
    <name evidence="13" type="ORF">UFOPK3197_00796</name>
    <name evidence="14" type="ORF">UFOPK3241_00165</name>
    <name evidence="15" type="ORF">UFOPK3707_00423</name>
    <name evidence="16" type="ORF">UFOPK3937_00785</name>
</gene>
<dbReference type="InterPro" id="IPR027005">
    <property type="entry name" value="PMT-like"/>
</dbReference>
<sequence length="428" mass="48874">MAPILIALISFFLRIRNLSTPKGFVFDEVYYVDGARNLLKYGVEVSGSSPEFIVHPPIGKWFIGLGIKFFGNNEFGWRISSAVVGALIIYIVARVANELFHSKALNALAAGLMALDGLQLVHSRTALLDLFLTFFVLLGSLAWLKNRYWLSGFLFGLACATKWSGVYFLVAFAAVALYMDFKSSGLTIRLLIKRKAQFILLPVFTYVASWSGWFISSRGWDRQWSDTRESSWSFIPAPLRSLWHYHAEMLQFHTNLTEHHAYQANPWSWLVMGRPTSFFYDSPKTCGAKECAQEVLALGTPILWWFATIAIATVLGFWISGHMKSKPDQVATFILLGVAAGYLPWFLFQKRTVFSFYAIIFEPFLILALVYCAKRYLGLQPWDRNRKLVVAVLVFATAINFIYFLPLFTAQVISYNSWSHMMWWPSWI</sequence>
<dbReference type="AlphaFoldDB" id="A0A6J7HNG6"/>
<dbReference type="GO" id="GO:0012505">
    <property type="term" value="C:endomembrane system"/>
    <property type="evidence" value="ECO:0007669"/>
    <property type="project" value="UniProtKB-SubCell"/>
</dbReference>
<dbReference type="GO" id="GO:0006493">
    <property type="term" value="P:protein O-linked glycosylation"/>
    <property type="evidence" value="ECO:0007669"/>
    <property type="project" value="InterPro"/>
</dbReference>
<feature type="domain" description="Protein O-mannosyl-transferase C-terminal four TM" evidence="11">
    <location>
        <begin position="239"/>
        <end position="427"/>
    </location>
</feature>
<evidence type="ECO:0000256" key="8">
    <source>
        <dbReference type="ARBA" id="ARBA00023136"/>
    </source>
</evidence>
<organism evidence="15">
    <name type="scientific">freshwater metagenome</name>
    <dbReference type="NCBI Taxonomy" id="449393"/>
    <lineage>
        <taxon>unclassified sequences</taxon>
        <taxon>metagenomes</taxon>
        <taxon>ecological metagenomes</taxon>
    </lineage>
</organism>
<feature type="transmembrane region" description="Helical" evidence="9">
    <location>
        <begin position="388"/>
        <end position="413"/>
    </location>
</feature>
<dbReference type="InterPro" id="IPR003342">
    <property type="entry name" value="ArnT-like_N"/>
</dbReference>
<evidence type="ECO:0000259" key="11">
    <source>
        <dbReference type="Pfam" id="PF16192"/>
    </source>
</evidence>
<feature type="domain" description="ArnT-like N-terminal" evidence="10">
    <location>
        <begin position="5"/>
        <end position="208"/>
    </location>
</feature>
<keyword evidence="5" id="KW-0808">Transferase</keyword>
<evidence type="ECO:0000256" key="4">
    <source>
        <dbReference type="ARBA" id="ARBA00022676"/>
    </source>
</evidence>
<comment type="pathway">
    <text evidence="2">Protein modification; protein glycosylation.</text>
</comment>
<evidence type="ECO:0000256" key="9">
    <source>
        <dbReference type="SAM" id="Phobius"/>
    </source>
</evidence>
<dbReference type="PANTHER" id="PTHR10050:SF46">
    <property type="entry name" value="PROTEIN O-MANNOSYL-TRANSFERASE 2"/>
    <property type="match status" value="1"/>
</dbReference>
<evidence type="ECO:0000313" key="12">
    <source>
        <dbReference type="EMBL" id="CAB4696652.1"/>
    </source>
</evidence>
<reference evidence="15" key="1">
    <citation type="submission" date="2020-05" db="EMBL/GenBank/DDBJ databases">
        <authorList>
            <person name="Chiriac C."/>
            <person name="Salcher M."/>
            <person name="Ghai R."/>
            <person name="Kavagutti S V."/>
        </authorList>
    </citation>
    <scope>NUCLEOTIDE SEQUENCE</scope>
</reference>
<evidence type="ECO:0000256" key="2">
    <source>
        <dbReference type="ARBA" id="ARBA00004922"/>
    </source>
</evidence>
<dbReference type="EMBL" id="CAFBOJ010000079">
    <property type="protein sequence ID" value="CAB4981967.1"/>
    <property type="molecule type" value="Genomic_DNA"/>
</dbReference>
<feature type="transmembrane region" description="Helical" evidence="9">
    <location>
        <begin position="126"/>
        <end position="144"/>
    </location>
</feature>
<dbReference type="InterPro" id="IPR032421">
    <property type="entry name" value="PMT_4TMC"/>
</dbReference>
<comment type="subcellular location">
    <subcellularLocation>
        <location evidence="1">Endomembrane system</location>
        <topology evidence="1">Multi-pass membrane protein</topology>
    </subcellularLocation>
</comment>
<keyword evidence="4" id="KW-0328">Glycosyltransferase</keyword>
<keyword evidence="6 9" id="KW-0812">Transmembrane</keyword>
<keyword evidence="8 9" id="KW-0472">Membrane</keyword>
<comment type="similarity">
    <text evidence="3">Belongs to the glycosyltransferase 39 family.</text>
</comment>
<name>A0A6J7HNG6_9ZZZZ</name>
<dbReference type="EMBL" id="CAFABI010000081">
    <property type="protein sequence ID" value="CAB4829768.1"/>
    <property type="molecule type" value="Genomic_DNA"/>
</dbReference>
<evidence type="ECO:0000313" key="15">
    <source>
        <dbReference type="EMBL" id="CAB4922541.1"/>
    </source>
</evidence>
<protein>
    <submittedName>
        <fullName evidence="15">Unannotated protein</fullName>
    </submittedName>
</protein>
<dbReference type="EMBL" id="CAFBMY010000048">
    <property type="protein sequence ID" value="CAB4922541.1"/>
    <property type="molecule type" value="Genomic_DNA"/>
</dbReference>
<evidence type="ECO:0000313" key="16">
    <source>
        <dbReference type="EMBL" id="CAB4981967.1"/>
    </source>
</evidence>
<proteinExistence type="inferred from homology"/>
<feature type="transmembrane region" description="Helical" evidence="9">
    <location>
        <begin position="302"/>
        <end position="319"/>
    </location>
</feature>
<dbReference type="Pfam" id="PF02366">
    <property type="entry name" value="PMT"/>
    <property type="match status" value="1"/>
</dbReference>
<feature type="transmembrane region" description="Helical" evidence="9">
    <location>
        <begin position="198"/>
        <end position="216"/>
    </location>
</feature>
<evidence type="ECO:0000256" key="5">
    <source>
        <dbReference type="ARBA" id="ARBA00022679"/>
    </source>
</evidence>
<evidence type="ECO:0000256" key="1">
    <source>
        <dbReference type="ARBA" id="ARBA00004127"/>
    </source>
</evidence>
<dbReference type="EMBL" id="CAFAZX010000005">
    <property type="protein sequence ID" value="CAB4839941.1"/>
    <property type="molecule type" value="Genomic_DNA"/>
</dbReference>
<feature type="transmembrane region" description="Helical" evidence="9">
    <location>
        <begin position="75"/>
        <end position="93"/>
    </location>
</feature>
<dbReference type="EMBL" id="CAEZYB010000014">
    <property type="protein sequence ID" value="CAB4696652.1"/>
    <property type="molecule type" value="Genomic_DNA"/>
</dbReference>
<dbReference type="GO" id="GO:0016020">
    <property type="term" value="C:membrane"/>
    <property type="evidence" value="ECO:0007669"/>
    <property type="project" value="InterPro"/>
</dbReference>
<feature type="transmembrane region" description="Helical" evidence="9">
    <location>
        <begin position="150"/>
        <end position="178"/>
    </location>
</feature>
<feature type="transmembrane region" description="Helical" evidence="9">
    <location>
        <begin position="331"/>
        <end position="348"/>
    </location>
</feature>
<evidence type="ECO:0000313" key="13">
    <source>
        <dbReference type="EMBL" id="CAB4829768.1"/>
    </source>
</evidence>
<dbReference type="GO" id="GO:0000030">
    <property type="term" value="F:mannosyltransferase activity"/>
    <property type="evidence" value="ECO:0007669"/>
    <property type="project" value="InterPro"/>
</dbReference>
<evidence type="ECO:0000256" key="6">
    <source>
        <dbReference type="ARBA" id="ARBA00022692"/>
    </source>
</evidence>
<evidence type="ECO:0000313" key="14">
    <source>
        <dbReference type="EMBL" id="CAB4839941.1"/>
    </source>
</evidence>
<feature type="transmembrane region" description="Helical" evidence="9">
    <location>
        <begin position="354"/>
        <end position="376"/>
    </location>
</feature>
<evidence type="ECO:0000259" key="10">
    <source>
        <dbReference type="Pfam" id="PF02366"/>
    </source>
</evidence>